<dbReference type="EMBL" id="CP059491">
    <property type="protein sequence ID" value="QMT01131.1"/>
    <property type="molecule type" value="Genomic_DNA"/>
</dbReference>
<accession>A0A7D7QZG7</accession>
<dbReference type="InterPro" id="IPR029069">
    <property type="entry name" value="HotDog_dom_sf"/>
</dbReference>
<organism evidence="2 3">
    <name type="scientific">Gordonia jinghuaiqii</name>
    <dbReference type="NCBI Taxonomy" id="2758710"/>
    <lineage>
        <taxon>Bacteria</taxon>
        <taxon>Bacillati</taxon>
        <taxon>Actinomycetota</taxon>
        <taxon>Actinomycetes</taxon>
        <taxon>Mycobacteriales</taxon>
        <taxon>Gordoniaceae</taxon>
        <taxon>Gordonia</taxon>
    </lineage>
</organism>
<protein>
    <submittedName>
        <fullName evidence="2">PaaI family thioesterase</fullName>
    </submittedName>
</protein>
<dbReference type="Proteomes" id="UP000515663">
    <property type="component" value="Chromosome"/>
</dbReference>
<dbReference type="RefSeq" id="WP_188331356.1">
    <property type="nucleotide sequence ID" value="NZ_CP059491.1"/>
</dbReference>
<gene>
    <name evidence="2" type="ORF">H1R19_20090</name>
</gene>
<keyword evidence="3" id="KW-1185">Reference proteome</keyword>
<evidence type="ECO:0000313" key="2">
    <source>
        <dbReference type="EMBL" id="QMT01131.1"/>
    </source>
</evidence>
<name>A0A7D7QZG7_9ACTN</name>
<proteinExistence type="predicted"/>
<dbReference type="KEGG" id="gji:H1R19_20090"/>
<reference evidence="3" key="1">
    <citation type="submission" date="2020-07" db="EMBL/GenBank/DDBJ databases">
        <title>novel species isolated from the respiratory tract of Marmot.</title>
        <authorList>
            <person name="Zhang G."/>
        </authorList>
    </citation>
    <scope>NUCLEOTIDE SEQUENCE [LARGE SCALE GENOMIC DNA]</scope>
    <source>
        <strain evidence="3">686</strain>
    </source>
</reference>
<evidence type="ECO:0000259" key="1">
    <source>
        <dbReference type="Pfam" id="PF13622"/>
    </source>
</evidence>
<dbReference type="SUPFAM" id="SSF54637">
    <property type="entry name" value="Thioesterase/thiol ester dehydrase-isomerase"/>
    <property type="match status" value="2"/>
</dbReference>
<dbReference type="InterPro" id="IPR049449">
    <property type="entry name" value="TesB_ACOT8-like_N"/>
</dbReference>
<dbReference type="Pfam" id="PF13622">
    <property type="entry name" value="4HBT_3"/>
    <property type="match status" value="1"/>
</dbReference>
<dbReference type="Gene3D" id="3.10.129.10">
    <property type="entry name" value="Hotdog Thioesterase"/>
    <property type="match status" value="2"/>
</dbReference>
<sequence length="262" mass="26844">MTTTSSLFHIGGPEVMLRISGHSISAERGQARTEGGPWLADSAAGVNRGALAVALDDVTGYIVDAGSPAGRWPVSLGIRVDFVADPPLDGSPLRVTGELVARDERGAMTTGAVFDPSGRTIATMIQRSHLVEAPTTPGAHATHEVLDAPDGPVRDQLGLVETGPNELTMAPTVLSANGMGSVHGGILVCASELAATSAVGATGDLRTTSVDITYVRPCDAADTTTFTSEICHRGRSLSVVRVVSANSSGKASSIATVVLQHI</sequence>
<feature type="domain" description="Acyl-CoA thioesterase-like N-terminal HotDog" evidence="1">
    <location>
        <begin position="179"/>
        <end position="247"/>
    </location>
</feature>
<evidence type="ECO:0000313" key="3">
    <source>
        <dbReference type="Proteomes" id="UP000515663"/>
    </source>
</evidence>
<dbReference type="AlphaFoldDB" id="A0A7D7QZG7"/>